<reference evidence="1 2" key="1">
    <citation type="submission" date="2021-06" db="EMBL/GenBank/DDBJ databases">
        <title>Caerostris extrusa draft genome.</title>
        <authorList>
            <person name="Kono N."/>
            <person name="Arakawa K."/>
        </authorList>
    </citation>
    <scope>NUCLEOTIDE SEQUENCE [LARGE SCALE GENOMIC DNA]</scope>
</reference>
<evidence type="ECO:0000313" key="2">
    <source>
        <dbReference type="Proteomes" id="UP001054945"/>
    </source>
</evidence>
<dbReference type="EMBL" id="BPLR01020198">
    <property type="protein sequence ID" value="GIX75781.1"/>
    <property type="molecule type" value="Genomic_DNA"/>
</dbReference>
<protein>
    <submittedName>
        <fullName evidence="1">Uncharacterized protein</fullName>
    </submittedName>
</protein>
<dbReference type="Proteomes" id="UP001054945">
    <property type="component" value="Unassembled WGS sequence"/>
</dbReference>
<sequence length="86" mass="10138">MGLNTRMAGWLAWSHSFWVREPQLYDWLGMFSPISTESEEIHPFEMDHIPESMLRKCEVELTETPEKKLKAIQEVREILRGTLCCL</sequence>
<keyword evidence="2" id="KW-1185">Reference proteome</keyword>
<proteinExistence type="predicted"/>
<organism evidence="1 2">
    <name type="scientific">Caerostris extrusa</name>
    <name type="common">Bark spider</name>
    <name type="synonym">Caerostris bankana</name>
    <dbReference type="NCBI Taxonomy" id="172846"/>
    <lineage>
        <taxon>Eukaryota</taxon>
        <taxon>Metazoa</taxon>
        <taxon>Ecdysozoa</taxon>
        <taxon>Arthropoda</taxon>
        <taxon>Chelicerata</taxon>
        <taxon>Arachnida</taxon>
        <taxon>Araneae</taxon>
        <taxon>Araneomorphae</taxon>
        <taxon>Entelegynae</taxon>
        <taxon>Araneoidea</taxon>
        <taxon>Araneidae</taxon>
        <taxon>Caerostris</taxon>
    </lineage>
</organism>
<gene>
    <name evidence="1" type="ORF">CEXT_206631</name>
</gene>
<name>A0AAV4MTH9_CAEEX</name>
<accession>A0AAV4MTH9</accession>
<comment type="caution">
    <text evidence="1">The sequence shown here is derived from an EMBL/GenBank/DDBJ whole genome shotgun (WGS) entry which is preliminary data.</text>
</comment>
<evidence type="ECO:0000313" key="1">
    <source>
        <dbReference type="EMBL" id="GIX75781.1"/>
    </source>
</evidence>
<dbReference type="AlphaFoldDB" id="A0AAV4MTH9"/>